<gene>
    <name evidence="1" type="ORF">GYA37_03585</name>
</gene>
<proteinExistence type="predicted"/>
<reference evidence="1 2" key="1">
    <citation type="journal article" date="2020" name="Biotechnol. Biofuels">
        <title>New insights from the biogas microbiome by comprehensive genome-resolved metagenomics of nearly 1600 species originating from multiple anaerobic digesters.</title>
        <authorList>
            <person name="Campanaro S."/>
            <person name="Treu L."/>
            <person name="Rodriguez-R L.M."/>
            <person name="Kovalovszki A."/>
            <person name="Ziels R.M."/>
            <person name="Maus I."/>
            <person name="Zhu X."/>
            <person name="Kougias P.G."/>
            <person name="Basile A."/>
            <person name="Luo G."/>
            <person name="Schluter A."/>
            <person name="Konstantinidis K.T."/>
            <person name="Angelidaki I."/>
        </authorList>
    </citation>
    <scope>NUCLEOTIDE SEQUENCE [LARGE SCALE GENOMIC DNA]</scope>
    <source>
        <strain evidence="1">AS27yjCOA_202</strain>
    </source>
</reference>
<evidence type="ECO:0000313" key="1">
    <source>
        <dbReference type="EMBL" id="NMB91899.1"/>
    </source>
</evidence>
<evidence type="ECO:0000313" key="2">
    <source>
        <dbReference type="Proteomes" id="UP000590542"/>
    </source>
</evidence>
<dbReference type="AlphaFoldDB" id="A0A7X9E7K3"/>
<dbReference type="Proteomes" id="UP000590542">
    <property type="component" value="Unassembled WGS sequence"/>
</dbReference>
<name>A0A7X9E7K3_UNCKA</name>
<accession>A0A7X9E7K3</accession>
<organism evidence="1 2">
    <name type="scientific">candidate division WWE3 bacterium</name>
    <dbReference type="NCBI Taxonomy" id="2053526"/>
    <lineage>
        <taxon>Bacteria</taxon>
        <taxon>Katanobacteria</taxon>
    </lineage>
</organism>
<protein>
    <submittedName>
        <fullName evidence="1">Uncharacterized protein</fullName>
    </submittedName>
</protein>
<sequence length="174" mass="19801">MHQPLDKISPLEKRKNENKREVDGNFMRFHCDLCGRSDCFSPSCEHGIGDYDSDYNYHPPSGCIRRGKKMIYRYRRVVRTSHHSGLITGTFIRLPGKEGRKALVTEYEGDKGKQKIFRGVTTAKVADVSLLMSARYASIIEVSPSLLKPTEKEVKFMAKLGYEFESTPEGDGIY</sequence>
<dbReference type="EMBL" id="JAAZNV010000012">
    <property type="protein sequence ID" value="NMB91899.1"/>
    <property type="molecule type" value="Genomic_DNA"/>
</dbReference>
<comment type="caution">
    <text evidence="1">The sequence shown here is derived from an EMBL/GenBank/DDBJ whole genome shotgun (WGS) entry which is preliminary data.</text>
</comment>